<keyword evidence="2" id="KW-0677">Repeat</keyword>
<dbReference type="GO" id="GO:0008270">
    <property type="term" value="F:zinc ion binding"/>
    <property type="evidence" value="ECO:0007669"/>
    <property type="project" value="UniProtKB-KW"/>
</dbReference>
<gene>
    <name evidence="7" type="ORF">PFISCL1PPCAC_7229</name>
</gene>
<feature type="domain" description="C2H2-type" evidence="6">
    <location>
        <begin position="275"/>
        <end position="303"/>
    </location>
</feature>
<evidence type="ECO:0000256" key="2">
    <source>
        <dbReference type="ARBA" id="ARBA00022737"/>
    </source>
</evidence>
<organism evidence="7 8">
    <name type="scientific">Pristionchus fissidentatus</name>
    <dbReference type="NCBI Taxonomy" id="1538716"/>
    <lineage>
        <taxon>Eukaryota</taxon>
        <taxon>Metazoa</taxon>
        <taxon>Ecdysozoa</taxon>
        <taxon>Nematoda</taxon>
        <taxon>Chromadorea</taxon>
        <taxon>Rhabditida</taxon>
        <taxon>Rhabditina</taxon>
        <taxon>Diplogasteromorpha</taxon>
        <taxon>Diplogasteroidea</taxon>
        <taxon>Neodiplogasteridae</taxon>
        <taxon>Pristionchus</taxon>
    </lineage>
</organism>
<feature type="domain" description="C2H2-type" evidence="6">
    <location>
        <begin position="249"/>
        <end position="276"/>
    </location>
</feature>
<reference evidence="7" key="1">
    <citation type="submission" date="2023-10" db="EMBL/GenBank/DDBJ databases">
        <title>Genome assembly of Pristionchus species.</title>
        <authorList>
            <person name="Yoshida K."/>
            <person name="Sommer R.J."/>
        </authorList>
    </citation>
    <scope>NUCLEOTIDE SEQUENCE</scope>
    <source>
        <strain evidence="7">RS5133</strain>
    </source>
</reference>
<protein>
    <recommendedName>
        <fullName evidence="6">C2H2-type domain-containing protein</fullName>
    </recommendedName>
</protein>
<dbReference type="PANTHER" id="PTHR24408">
    <property type="entry name" value="ZINC FINGER PROTEIN"/>
    <property type="match status" value="1"/>
</dbReference>
<keyword evidence="1" id="KW-0479">Metal-binding</keyword>
<evidence type="ECO:0000256" key="4">
    <source>
        <dbReference type="ARBA" id="ARBA00022833"/>
    </source>
</evidence>
<proteinExistence type="predicted"/>
<dbReference type="GO" id="GO:0000981">
    <property type="term" value="F:DNA-binding transcription factor activity, RNA polymerase II-specific"/>
    <property type="evidence" value="ECO:0007669"/>
    <property type="project" value="TreeGrafter"/>
</dbReference>
<name>A0AAV5VAZ0_9BILA</name>
<dbReference type="InterPro" id="IPR036236">
    <property type="entry name" value="Znf_C2H2_sf"/>
</dbReference>
<dbReference type="Proteomes" id="UP001432322">
    <property type="component" value="Unassembled WGS sequence"/>
</dbReference>
<keyword evidence="8" id="KW-1185">Reference proteome</keyword>
<evidence type="ECO:0000256" key="3">
    <source>
        <dbReference type="ARBA" id="ARBA00022771"/>
    </source>
</evidence>
<evidence type="ECO:0000313" key="7">
    <source>
        <dbReference type="EMBL" id="GMT15932.1"/>
    </source>
</evidence>
<dbReference type="PROSITE" id="PS50157">
    <property type="entry name" value="ZINC_FINGER_C2H2_2"/>
    <property type="match status" value="2"/>
</dbReference>
<dbReference type="SUPFAM" id="SSF57667">
    <property type="entry name" value="beta-beta-alpha zinc fingers"/>
    <property type="match status" value="1"/>
</dbReference>
<evidence type="ECO:0000259" key="6">
    <source>
        <dbReference type="PROSITE" id="PS50157"/>
    </source>
</evidence>
<sequence>MSELMAPPLIDWKRKFETLACRDKIGNVLLETLKVFNLLSKEPLSFLDLEYAADSINVNVSITRKSDERSSLPEVHGDQRALRDCCFGIAEAAEFAIRAMIENNRVPKQNTVRGETPDPVFESAAFDDPSVETQKEAEPEFGAIEDTTVDGDQEEMLVDVKLESLLSPLNPMGGFYRMTPEEHTSNGALAEEESAEMKEEHEGFDDCGDFATTSHEYMEPSGTANDDPVYSDNNNPPSSFSTYAYATLMQCSICTKMFSRKFDLKRHELTHNKPHQCGHCSKSFAHKDTLTRHFSTIHAKTNFSVSNCKPSTSYSFDNSEGSTLKRKAEDQLSPNSSSLEKRFQCSYCYKCFSKDKYLK</sequence>
<dbReference type="InterPro" id="IPR013087">
    <property type="entry name" value="Znf_C2H2_type"/>
</dbReference>
<keyword evidence="4" id="KW-0862">Zinc</keyword>
<dbReference type="SMART" id="SM00355">
    <property type="entry name" value="ZnF_C2H2"/>
    <property type="match status" value="2"/>
</dbReference>
<dbReference type="PROSITE" id="PS00028">
    <property type="entry name" value="ZINC_FINGER_C2H2_1"/>
    <property type="match status" value="2"/>
</dbReference>
<accession>A0AAV5VAZ0</accession>
<dbReference type="PANTHER" id="PTHR24408:SF58">
    <property type="entry name" value="TRANSCRIPTION FACTOR (TFIIIA), PUTATIVE (AFU_ORTHOLOGUE AFUA_1G05150)-RELATED"/>
    <property type="match status" value="1"/>
</dbReference>
<dbReference type="Pfam" id="PF00096">
    <property type="entry name" value="zf-C2H2"/>
    <property type="match status" value="2"/>
</dbReference>
<keyword evidence="3 5" id="KW-0863">Zinc-finger</keyword>
<evidence type="ECO:0000256" key="5">
    <source>
        <dbReference type="PROSITE-ProRule" id="PRU00042"/>
    </source>
</evidence>
<dbReference type="GO" id="GO:0005634">
    <property type="term" value="C:nucleus"/>
    <property type="evidence" value="ECO:0007669"/>
    <property type="project" value="TreeGrafter"/>
</dbReference>
<dbReference type="GO" id="GO:0043565">
    <property type="term" value="F:sequence-specific DNA binding"/>
    <property type="evidence" value="ECO:0007669"/>
    <property type="project" value="TreeGrafter"/>
</dbReference>
<dbReference type="Gene3D" id="3.30.160.60">
    <property type="entry name" value="Classic Zinc Finger"/>
    <property type="match status" value="2"/>
</dbReference>
<evidence type="ECO:0000256" key="1">
    <source>
        <dbReference type="ARBA" id="ARBA00022723"/>
    </source>
</evidence>
<evidence type="ECO:0000313" key="8">
    <source>
        <dbReference type="Proteomes" id="UP001432322"/>
    </source>
</evidence>
<comment type="caution">
    <text evidence="7">The sequence shown here is derived from an EMBL/GenBank/DDBJ whole genome shotgun (WGS) entry which is preliminary data.</text>
</comment>
<dbReference type="AlphaFoldDB" id="A0AAV5VAZ0"/>
<feature type="non-terminal residue" evidence="7">
    <location>
        <position position="359"/>
    </location>
</feature>
<dbReference type="EMBL" id="BTSY01000002">
    <property type="protein sequence ID" value="GMT15932.1"/>
    <property type="molecule type" value="Genomic_DNA"/>
</dbReference>